<dbReference type="HOGENOM" id="CLU_3438922_0_0_1"/>
<sequence>MAIFNGNNR</sequence>
<organism evidence="1 2">
    <name type="scientific">Colletotrichum gloeosporioides (strain Cg-14)</name>
    <name type="common">Anthracnose fungus</name>
    <name type="synonym">Glomerella cingulata</name>
    <dbReference type="NCBI Taxonomy" id="1237896"/>
    <lineage>
        <taxon>Eukaryota</taxon>
        <taxon>Fungi</taxon>
        <taxon>Dikarya</taxon>
        <taxon>Ascomycota</taxon>
        <taxon>Pezizomycotina</taxon>
        <taxon>Sordariomycetes</taxon>
        <taxon>Hypocreomycetidae</taxon>
        <taxon>Glomerellales</taxon>
        <taxon>Glomerellaceae</taxon>
        <taxon>Colletotrichum</taxon>
        <taxon>Colletotrichum gloeosporioides species complex</taxon>
    </lineage>
</organism>
<name>T0KIW2_COLGC</name>
<proteinExistence type="predicted"/>
<dbReference type="EMBL" id="AMYD01001508">
    <property type="protein sequence ID" value="EQB52808.1"/>
    <property type="molecule type" value="Genomic_DNA"/>
</dbReference>
<dbReference type="Proteomes" id="UP000015530">
    <property type="component" value="Unassembled WGS sequence"/>
</dbReference>
<accession>T0KIW2</accession>
<protein>
    <submittedName>
        <fullName evidence="1">Uncharacterized protein</fullName>
    </submittedName>
</protein>
<evidence type="ECO:0000313" key="1">
    <source>
        <dbReference type="EMBL" id="EQB52808.1"/>
    </source>
</evidence>
<comment type="caution">
    <text evidence="1">The sequence shown here is derived from an EMBL/GenBank/DDBJ whole genome shotgun (WGS) entry which is preliminary data.</text>
</comment>
<gene>
    <name evidence="1" type="ORF">CGLO_07533</name>
</gene>
<reference evidence="2" key="1">
    <citation type="journal article" date="2013" name="Mol. Plant Microbe Interact.">
        <title>Global aspects of pacC regulation of pathogenicity genes in Colletotrichum gloeosporioides as revealed by transcriptome analysis.</title>
        <authorList>
            <person name="Alkan N."/>
            <person name="Meng X."/>
            <person name="Friedlander G."/>
            <person name="Reuveni E."/>
            <person name="Sukno S."/>
            <person name="Sherman A."/>
            <person name="Thon M."/>
            <person name="Fluhr R."/>
            <person name="Prusky D."/>
        </authorList>
    </citation>
    <scope>NUCLEOTIDE SEQUENCE [LARGE SCALE GENOMIC DNA]</scope>
    <source>
        <strain evidence="2">Cg-14</strain>
    </source>
</reference>
<evidence type="ECO:0000313" key="2">
    <source>
        <dbReference type="Proteomes" id="UP000015530"/>
    </source>
</evidence>